<dbReference type="EMBL" id="JACHCC010000008">
    <property type="protein sequence ID" value="MBB6501076.1"/>
    <property type="molecule type" value="Genomic_DNA"/>
</dbReference>
<dbReference type="SMART" id="SM00382">
    <property type="entry name" value="AAA"/>
    <property type="match status" value="1"/>
</dbReference>
<gene>
    <name evidence="4" type="ORF">HDF25_003239</name>
</gene>
<dbReference type="SUPFAM" id="SSF52540">
    <property type="entry name" value="P-loop containing nucleoside triphosphate hydrolases"/>
    <property type="match status" value="1"/>
</dbReference>
<dbReference type="GO" id="GO:0005524">
    <property type="term" value="F:ATP binding"/>
    <property type="evidence" value="ECO:0007669"/>
    <property type="project" value="UniProtKB-KW"/>
</dbReference>
<name>A0A7X0MJJ9_9SPHI</name>
<organism evidence="4 5">
    <name type="scientific">Pedobacter cryoconitis</name>
    <dbReference type="NCBI Taxonomy" id="188932"/>
    <lineage>
        <taxon>Bacteria</taxon>
        <taxon>Pseudomonadati</taxon>
        <taxon>Bacteroidota</taxon>
        <taxon>Sphingobacteriia</taxon>
        <taxon>Sphingobacteriales</taxon>
        <taxon>Sphingobacteriaceae</taxon>
        <taxon>Pedobacter</taxon>
    </lineage>
</organism>
<sequence length="221" mass="24885">MSLLHVDSVRKQIGGRQILNDVFLSCSQGQIVGLLGRNGSGKSTLLKIIFGALSADHKYVAIDGQVKRSLADTRNLIQYLPQDSFLPGHIRIKTIISCFCNQAHAAVIKDHELIKPFLTKKANQLSGGEKRILEILLMVYSDAKYLLLDEPFNGIAPLHIKLIKELIRKHSQHKGFMITDHDYRNVLDISETIILIQDGNTRKINDVQELIDYGYLPERST</sequence>
<dbReference type="PROSITE" id="PS50893">
    <property type="entry name" value="ABC_TRANSPORTER_2"/>
    <property type="match status" value="1"/>
</dbReference>
<feature type="domain" description="ABC transporter" evidence="3">
    <location>
        <begin position="4"/>
        <end position="221"/>
    </location>
</feature>
<reference evidence="4 5" key="1">
    <citation type="submission" date="2020-08" db="EMBL/GenBank/DDBJ databases">
        <title>Genomic Encyclopedia of Type Strains, Phase IV (KMG-V): Genome sequencing to study the core and pangenomes of soil and plant-associated prokaryotes.</title>
        <authorList>
            <person name="Whitman W."/>
        </authorList>
    </citation>
    <scope>NUCLEOTIDE SEQUENCE [LARGE SCALE GENOMIC DNA]</scope>
    <source>
        <strain evidence="4 5">M2T3</strain>
    </source>
</reference>
<dbReference type="InterPro" id="IPR027417">
    <property type="entry name" value="P-loop_NTPase"/>
</dbReference>
<accession>A0A7X0MJJ9</accession>
<dbReference type="Gene3D" id="3.40.50.300">
    <property type="entry name" value="P-loop containing nucleotide triphosphate hydrolases"/>
    <property type="match status" value="1"/>
</dbReference>
<protein>
    <submittedName>
        <fullName evidence="4">ABC-type multidrug transport system ATPase subunit</fullName>
    </submittedName>
</protein>
<dbReference type="GO" id="GO:0016887">
    <property type="term" value="F:ATP hydrolysis activity"/>
    <property type="evidence" value="ECO:0007669"/>
    <property type="project" value="InterPro"/>
</dbReference>
<evidence type="ECO:0000313" key="5">
    <source>
        <dbReference type="Proteomes" id="UP000521017"/>
    </source>
</evidence>
<dbReference type="InterPro" id="IPR003439">
    <property type="entry name" value="ABC_transporter-like_ATP-bd"/>
</dbReference>
<keyword evidence="1" id="KW-0547">Nucleotide-binding</keyword>
<dbReference type="PANTHER" id="PTHR43158:SF1">
    <property type="entry name" value="ABC TRANSPORTER, ATP-BINDING PROTEIN"/>
    <property type="match status" value="1"/>
</dbReference>
<evidence type="ECO:0000256" key="2">
    <source>
        <dbReference type="ARBA" id="ARBA00022840"/>
    </source>
</evidence>
<dbReference type="InterPro" id="IPR003593">
    <property type="entry name" value="AAA+_ATPase"/>
</dbReference>
<evidence type="ECO:0000313" key="4">
    <source>
        <dbReference type="EMBL" id="MBB6501076.1"/>
    </source>
</evidence>
<evidence type="ECO:0000256" key="1">
    <source>
        <dbReference type="ARBA" id="ARBA00022741"/>
    </source>
</evidence>
<proteinExistence type="predicted"/>
<keyword evidence="2" id="KW-0067">ATP-binding</keyword>
<dbReference type="AlphaFoldDB" id="A0A7X0MJJ9"/>
<dbReference type="Pfam" id="PF00005">
    <property type="entry name" value="ABC_tran"/>
    <property type="match status" value="1"/>
</dbReference>
<dbReference type="Proteomes" id="UP000521017">
    <property type="component" value="Unassembled WGS sequence"/>
</dbReference>
<dbReference type="PANTHER" id="PTHR43158">
    <property type="entry name" value="SKFA PEPTIDE EXPORT ATP-BINDING PROTEIN SKFE"/>
    <property type="match status" value="1"/>
</dbReference>
<evidence type="ECO:0000259" key="3">
    <source>
        <dbReference type="PROSITE" id="PS50893"/>
    </source>
</evidence>
<dbReference type="RefSeq" id="WP_184626460.1">
    <property type="nucleotide sequence ID" value="NZ_JACHCC010000008.1"/>
</dbReference>
<comment type="caution">
    <text evidence="4">The sequence shown here is derived from an EMBL/GenBank/DDBJ whole genome shotgun (WGS) entry which is preliminary data.</text>
</comment>